<dbReference type="GO" id="GO:0016020">
    <property type="term" value="C:membrane"/>
    <property type="evidence" value="ECO:0007669"/>
    <property type="project" value="UniProtKB-SubCell"/>
</dbReference>
<name>A0A5C5Z992_9BACT</name>
<dbReference type="InterPro" id="IPR043427">
    <property type="entry name" value="YscJ/FliF"/>
</dbReference>
<dbReference type="Proteomes" id="UP000315010">
    <property type="component" value="Unassembled WGS sequence"/>
</dbReference>
<feature type="domain" description="Flagellar M-ring N-terminal" evidence="4">
    <location>
        <begin position="79"/>
        <end position="217"/>
    </location>
</feature>
<evidence type="ECO:0000256" key="3">
    <source>
        <dbReference type="SAM" id="MobiDB-lite"/>
    </source>
</evidence>
<comment type="subcellular location">
    <subcellularLocation>
        <location evidence="1">Membrane</location>
    </subcellularLocation>
</comment>
<keyword evidence="5" id="KW-0969">Cilium</keyword>
<keyword evidence="6" id="KW-1185">Reference proteome</keyword>
<organism evidence="5 6">
    <name type="scientific">Novipirellula herctigrandis</name>
    <dbReference type="NCBI Taxonomy" id="2527986"/>
    <lineage>
        <taxon>Bacteria</taxon>
        <taxon>Pseudomonadati</taxon>
        <taxon>Planctomycetota</taxon>
        <taxon>Planctomycetia</taxon>
        <taxon>Pirellulales</taxon>
        <taxon>Pirellulaceae</taxon>
        <taxon>Novipirellula</taxon>
    </lineage>
</organism>
<evidence type="ECO:0000313" key="6">
    <source>
        <dbReference type="Proteomes" id="UP000315010"/>
    </source>
</evidence>
<reference evidence="5 6" key="1">
    <citation type="submission" date="2019-02" db="EMBL/GenBank/DDBJ databases">
        <title>Deep-cultivation of Planctomycetes and their phenomic and genomic characterization uncovers novel biology.</title>
        <authorList>
            <person name="Wiegand S."/>
            <person name="Jogler M."/>
            <person name="Boedeker C."/>
            <person name="Pinto D."/>
            <person name="Vollmers J."/>
            <person name="Rivas-Marin E."/>
            <person name="Kohn T."/>
            <person name="Peeters S.H."/>
            <person name="Heuer A."/>
            <person name="Rast P."/>
            <person name="Oberbeckmann S."/>
            <person name="Bunk B."/>
            <person name="Jeske O."/>
            <person name="Meyerdierks A."/>
            <person name="Storesund J.E."/>
            <person name="Kallscheuer N."/>
            <person name="Luecker S."/>
            <person name="Lage O.M."/>
            <person name="Pohl T."/>
            <person name="Merkel B.J."/>
            <person name="Hornburger P."/>
            <person name="Mueller R.-W."/>
            <person name="Bruemmer F."/>
            <person name="Labrenz M."/>
            <person name="Spormann A.M."/>
            <person name="Op Den Camp H."/>
            <person name="Overmann J."/>
            <person name="Amann R."/>
            <person name="Jetten M.S.M."/>
            <person name="Mascher T."/>
            <person name="Medema M.H."/>
            <person name="Devos D.P."/>
            <person name="Kaster A.-K."/>
            <person name="Ovreas L."/>
            <person name="Rohde M."/>
            <person name="Galperin M.Y."/>
            <person name="Jogler C."/>
        </authorList>
    </citation>
    <scope>NUCLEOTIDE SEQUENCE [LARGE SCALE GENOMIC DNA]</scope>
    <source>
        <strain evidence="5 6">CA13</strain>
    </source>
</reference>
<dbReference type="AlphaFoldDB" id="A0A5C5Z992"/>
<evidence type="ECO:0000256" key="1">
    <source>
        <dbReference type="ARBA" id="ARBA00004370"/>
    </source>
</evidence>
<protein>
    <submittedName>
        <fullName evidence="5">Flagellar MS-ring protein</fullName>
    </submittedName>
</protein>
<dbReference type="PANTHER" id="PTHR30046">
    <property type="entry name" value="FLAGELLAR M-RING PROTEIN"/>
    <property type="match status" value="1"/>
</dbReference>
<sequence length="551" mass="60441">MNFFSQSSEQMREAFNAMPMQSRIITALLVAAIAIGLGFLVRGTSSVNHEVLFGGRVLNENEIDAVELSFSHAGLNDWEREGRRIRIPRESRNAYLAALEESASLPVSLQSHVQTAINSASPFESSEQRLSREMHAKEQDLGSHLARFPDIKFASVEYDRAERVGLSRDRPQSASVVVTPEGTEPLSKQRIDQIKEMIRASYAGMSSDDVAVIDTNSDGSIGFDEDADPLAAKRRDEIAFYEQKIRKHLIGYGSGLSISVYAEIDPTMDVEKTTLKYDSERTTLQDKSRKIDTQTIRPLNQGVPGAAPNAIGNRAQSLEDLESTAQTSKTKEDERESVGVAGQQYENSRMASLQTVRVRASISLPQSYYQEVWAQNWLLNNPDKKIADVPPMRTADLEKLRLEVKTNIQRTVTPLLPEVNAGESKIELVEVSDYPTLPQPATLEPETAKLALTWLAGSWQTIAMIGLALVALLVARSAIRGSGSDNGVPSEFNEGFGLELPAPPAEVAESTEKNDAMEITGGTLKDELVSIVESNPEVAANVIRNWVADAA</sequence>
<keyword evidence="5" id="KW-0966">Cell projection</keyword>
<dbReference type="PANTHER" id="PTHR30046:SF0">
    <property type="entry name" value="FLAGELLAR M-RING PROTEIN"/>
    <property type="match status" value="1"/>
</dbReference>
<dbReference type="OrthoDB" id="268872at2"/>
<dbReference type="EMBL" id="SJPJ01000001">
    <property type="protein sequence ID" value="TWT83401.1"/>
    <property type="molecule type" value="Genomic_DNA"/>
</dbReference>
<proteinExistence type="predicted"/>
<accession>A0A5C5Z992</accession>
<evidence type="ECO:0000313" key="5">
    <source>
        <dbReference type="EMBL" id="TWT83401.1"/>
    </source>
</evidence>
<evidence type="ECO:0000256" key="2">
    <source>
        <dbReference type="ARBA" id="ARBA00023136"/>
    </source>
</evidence>
<keyword evidence="2" id="KW-0472">Membrane</keyword>
<evidence type="ECO:0000259" key="4">
    <source>
        <dbReference type="Pfam" id="PF01514"/>
    </source>
</evidence>
<comment type="caution">
    <text evidence="5">The sequence shown here is derived from an EMBL/GenBank/DDBJ whole genome shotgun (WGS) entry which is preliminary data.</text>
</comment>
<dbReference type="Gene3D" id="3.30.300.30">
    <property type="match status" value="1"/>
</dbReference>
<dbReference type="Pfam" id="PF01514">
    <property type="entry name" value="YscJ_FliF"/>
    <property type="match status" value="1"/>
</dbReference>
<dbReference type="InterPro" id="IPR006182">
    <property type="entry name" value="FliF_N_dom"/>
</dbReference>
<gene>
    <name evidence="5" type="ORF">CA13_48660</name>
</gene>
<keyword evidence="5" id="KW-0282">Flagellum</keyword>
<dbReference type="InterPro" id="IPR045851">
    <property type="entry name" value="AMP-bd_C_sf"/>
</dbReference>
<feature type="region of interest" description="Disordered" evidence="3">
    <location>
        <begin position="319"/>
        <end position="341"/>
    </location>
</feature>
<dbReference type="RefSeq" id="WP_146400542.1">
    <property type="nucleotide sequence ID" value="NZ_SJPJ01000001.1"/>
</dbReference>